<keyword evidence="3" id="KW-1185">Reference proteome</keyword>
<organism evidence="2 3">
    <name type="scientific">Tetracentron sinense</name>
    <name type="common">Spur-leaf</name>
    <dbReference type="NCBI Taxonomy" id="13715"/>
    <lineage>
        <taxon>Eukaryota</taxon>
        <taxon>Viridiplantae</taxon>
        <taxon>Streptophyta</taxon>
        <taxon>Embryophyta</taxon>
        <taxon>Tracheophyta</taxon>
        <taxon>Spermatophyta</taxon>
        <taxon>Magnoliopsida</taxon>
        <taxon>Trochodendrales</taxon>
        <taxon>Trochodendraceae</taxon>
        <taxon>Tetracentron</taxon>
    </lineage>
</organism>
<sequence>MPITSSAPTPGHSDPIVNPTPSVTQVENENPQTLDELSKNPSTTEKRLTSTVCEDFKRTKNPDDSKIATCTLLGSVISGVQMEGLLSHGFQFLESYKSVTMEAMANCCLTFFDHHNFTRTLWDCQALLNGL</sequence>
<dbReference type="Proteomes" id="UP000655225">
    <property type="component" value="Unassembled WGS sequence"/>
</dbReference>
<dbReference type="EMBL" id="JABCRI010000022">
    <property type="protein sequence ID" value="KAF8378999.1"/>
    <property type="molecule type" value="Genomic_DNA"/>
</dbReference>
<feature type="region of interest" description="Disordered" evidence="1">
    <location>
        <begin position="1"/>
        <end position="48"/>
    </location>
</feature>
<gene>
    <name evidence="2" type="ORF">HHK36_028426</name>
</gene>
<protein>
    <submittedName>
        <fullName evidence="2">Uncharacterized protein</fullName>
    </submittedName>
</protein>
<evidence type="ECO:0000256" key="1">
    <source>
        <dbReference type="SAM" id="MobiDB-lite"/>
    </source>
</evidence>
<proteinExistence type="predicted"/>
<comment type="caution">
    <text evidence="2">The sequence shown here is derived from an EMBL/GenBank/DDBJ whole genome shotgun (WGS) entry which is preliminary data.</text>
</comment>
<evidence type="ECO:0000313" key="2">
    <source>
        <dbReference type="EMBL" id="KAF8378999.1"/>
    </source>
</evidence>
<dbReference type="AlphaFoldDB" id="A0A834YGC1"/>
<accession>A0A834YGC1</accession>
<feature type="compositionally biased region" description="Polar residues" evidence="1">
    <location>
        <begin position="19"/>
        <end position="43"/>
    </location>
</feature>
<evidence type="ECO:0000313" key="3">
    <source>
        <dbReference type="Proteomes" id="UP000655225"/>
    </source>
</evidence>
<name>A0A834YGC1_TETSI</name>
<reference evidence="2 3" key="1">
    <citation type="submission" date="2020-04" db="EMBL/GenBank/DDBJ databases">
        <title>Plant Genome Project.</title>
        <authorList>
            <person name="Zhang R.-G."/>
        </authorList>
    </citation>
    <scope>NUCLEOTIDE SEQUENCE [LARGE SCALE GENOMIC DNA]</scope>
    <source>
        <strain evidence="2">YNK0</strain>
        <tissue evidence="2">Leaf</tissue>
    </source>
</reference>